<keyword evidence="2" id="KW-0812">Transmembrane</keyword>
<keyword evidence="2" id="KW-1133">Transmembrane helix</keyword>
<evidence type="ECO:0000313" key="4">
    <source>
        <dbReference type="Proteomes" id="UP000541426"/>
    </source>
</evidence>
<reference evidence="3 4" key="1">
    <citation type="submission" date="2020-08" db="EMBL/GenBank/DDBJ databases">
        <title>Genomic Encyclopedia of Type Strains, Phase IV (KMG-IV): sequencing the most valuable type-strain genomes for metagenomic binning, comparative biology and taxonomic classification.</title>
        <authorList>
            <person name="Goeker M."/>
        </authorList>
    </citation>
    <scope>NUCLEOTIDE SEQUENCE [LARGE SCALE GENOMIC DNA]</scope>
    <source>
        <strain evidence="3 4">DSM 102235</strain>
    </source>
</reference>
<evidence type="ECO:0000313" key="3">
    <source>
        <dbReference type="EMBL" id="MBB3986272.1"/>
    </source>
</evidence>
<feature type="transmembrane region" description="Helical" evidence="2">
    <location>
        <begin position="7"/>
        <end position="27"/>
    </location>
</feature>
<feature type="compositionally biased region" description="Basic and acidic residues" evidence="1">
    <location>
        <begin position="61"/>
        <end position="71"/>
    </location>
</feature>
<name>A0A7W6DP04_9RHOB</name>
<organism evidence="3 4">
    <name type="scientific">Sagittula marina</name>
    <dbReference type="NCBI Taxonomy" id="943940"/>
    <lineage>
        <taxon>Bacteria</taxon>
        <taxon>Pseudomonadati</taxon>
        <taxon>Pseudomonadota</taxon>
        <taxon>Alphaproteobacteria</taxon>
        <taxon>Rhodobacterales</taxon>
        <taxon>Roseobacteraceae</taxon>
        <taxon>Sagittula</taxon>
    </lineage>
</organism>
<comment type="caution">
    <text evidence="3">The sequence shown here is derived from an EMBL/GenBank/DDBJ whole genome shotgun (WGS) entry which is preliminary data.</text>
</comment>
<feature type="transmembrane region" description="Helical" evidence="2">
    <location>
        <begin position="33"/>
        <end position="51"/>
    </location>
</feature>
<evidence type="ECO:0000256" key="1">
    <source>
        <dbReference type="SAM" id="MobiDB-lite"/>
    </source>
</evidence>
<feature type="region of interest" description="Disordered" evidence="1">
    <location>
        <begin position="61"/>
        <end position="80"/>
    </location>
</feature>
<dbReference type="RefSeq" id="WP_183966534.1">
    <property type="nucleotide sequence ID" value="NZ_BAABBZ010000005.1"/>
</dbReference>
<dbReference type="Proteomes" id="UP000541426">
    <property type="component" value="Unassembled WGS sequence"/>
</dbReference>
<proteinExistence type="predicted"/>
<sequence>MNRNLTFFIGHMAGVSVAYIATIAFFVFGWVSIWSFVTAAALGLIAAWPLGKLISRRIKKDDPTWSARHDAPIPSNTTQS</sequence>
<keyword evidence="2" id="KW-0472">Membrane</keyword>
<keyword evidence="4" id="KW-1185">Reference proteome</keyword>
<evidence type="ECO:0000256" key="2">
    <source>
        <dbReference type="SAM" id="Phobius"/>
    </source>
</evidence>
<dbReference type="AlphaFoldDB" id="A0A7W6DP04"/>
<dbReference type="EMBL" id="JACIEJ010000006">
    <property type="protein sequence ID" value="MBB3986272.1"/>
    <property type="molecule type" value="Genomic_DNA"/>
</dbReference>
<gene>
    <name evidence="3" type="ORF">GGQ68_002611</name>
</gene>
<protein>
    <submittedName>
        <fullName evidence="3">Uncharacterized protein</fullName>
    </submittedName>
</protein>
<accession>A0A7W6DP04</accession>